<gene>
    <name evidence="1" type="ORF">MENTE1834_LOCUS20755</name>
</gene>
<name>A0ACB0Z560_MELEN</name>
<protein>
    <submittedName>
        <fullName evidence="1">Uncharacterized protein</fullName>
    </submittedName>
</protein>
<organism evidence="1 2">
    <name type="scientific">Meloidogyne enterolobii</name>
    <name type="common">Root-knot nematode worm</name>
    <name type="synonym">Meloidogyne mayaguensis</name>
    <dbReference type="NCBI Taxonomy" id="390850"/>
    <lineage>
        <taxon>Eukaryota</taxon>
        <taxon>Metazoa</taxon>
        <taxon>Ecdysozoa</taxon>
        <taxon>Nematoda</taxon>
        <taxon>Chromadorea</taxon>
        <taxon>Rhabditida</taxon>
        <taxon>Tylenchina</taxon>
        <taxon>Tylenchomorpha</taxon>
        <taxon>Tylenchoidea</taxon>
        <taxon>Meloidogynidae</taxon>
        <taxon>Meloidogyninae</taxon>
        <taxon>Meloidogyne</taxon>
    </lineage>
</organism>
<sequence length="96" mass="11135">MSLLPSFFNTQGSNTVPISPFSLFLCAIDSACLALLNDSSFVEIRWANKSFYWRPTETRSRFSYNIPRPVSRYDITSFFVTGHYSFLDIFPVLVYR</sequence>
<accession>A0ACB0Z560</accession>
<evidence type="ECO:0000313" key="1">
    <source>
        <dbReference type="EMBL" id="CAK5074055.1"/>
    </source>
</evidence>
<dbReference type="Proteomes" id="UP001497535">
    <property type="component" value="Unassembled WGS sequence"/>
</dbReference>
<dbReference type="EMBL" id="CAVMJV010000024">
    <property type="protein sequence ID" value="CAK5074055.1"/>
    <property type="molecule type" value="Genomic_DNA"/>
</dbReference>
<keyword evidence="2" id="KW-1185">Reference proteome</keyword>
<comment type="caution">
    <text evidence="1">The sequence shown here is derived from an EMBL/GenBank/DDBJ whole genome shotgun (WGS) entry which is preliminary data.</text>
</comment>
<evidence type="ECO:0000313" key="2">
    <source>
        <dbReference type="Proteomes" id="UP001497535"/>
    </source>
</evidence>
<proteinExistence type="predicted"/>
<reference evidence="1" key="1">
    <citation type="submission" date="2023-11" db="EMBL/GenBank/DDBJ databases">
        <authorList>
            <person name="Poullet M."/>
        </authorList>
    </citation>
    <scope>NUCLEOTIDE SEQUENCE</scope>
    <source>
        <strain evidence="1">E1834</strain>
    </source>
</reference>